<feature type="transmembrane region" description="Helical" evidence="7">
    <location>
        <begin position="302"/>
        <end position="321"/>
    </location>
</feature>
<dbReference type="PANTHER" id="PTHR33452">
    <property type="entry name" value="OXIDOREDUCTASE CATD-RELATED"/>
    <property type="match status" value="1"/>
</dbReference>
<sequence>MFLFKKLYFYILPFVLMPIQVFAHVGYVLSDEAVVARQGTSWRFLSSVFADAKNGYLILATIGFIFAVYLVVEDNKYIRSYITLCQKRARTYAPLVPWMLRLSLGIALIGAGSSQVLVSPALHGMGVFATLQILTGFLLLSGLLLSPATLVAIFLFLIAFLFDTYMVGSFDFLAAAFALGILADPKPGVDHIMGIPFVSPFSDFTRWVPLILRIGVGSAMIYLALYEKIFNPFLSAEVVLQYGLTDIVPVSVAMWVFSAGIVELIVGTLLLVGFQTRLMATAAFVILSLSFFFFGEDVYSHITLFGVLSALFVLGGGEASMDKAGIPKHFSKSIQKAFD</sequence>
<dbReference type="InterPro" id="IPR032808">
    <property type="entry name" value="DoxX"/>
</dbReference>
<feature type="transmembrane region" description="Helical" evidence="7">
    <location>
        <begin position="7"/>
        <end position="29"/>
    </location>
</feature>
<evidence type="ECO:0000256" key="2">
    <source>
        <dbReference type="ARBA" id="ARBA00006679"/>
    </source>
</evidence>
<dbReference type="EMBL" id="PFEF01000003">
    <property type="protein sequence ID" value="PJE64840.1"/>
    <property type="molecule type" value="Genomic_DNA"/>
</dbReference>
<feature type="transmembrane region" description="Helical" evidence="7">
    <location>
        <begin position="247"/>
        <end position="272"/>
    </location>
</feature>
<evidence type="ECO:0000313" key="9">
    <source>
        <dbReference type="Proteomes" id="UP000229098"/>
    </source>
</evidence>
<dbReference type="InterPro" id="IPR051907">
    <property type="entry name" value="DoxX-like_oxidoreductase"/>
</dbReference>
<comment type="subcellular location">
    <subcellularLocation>
        <location evidence="1">Cell membrane</location>
        <topology evidence="1">Multi-pass membrane protein</topology>
    </subcellularLocation>
</comment>
<evidence type="ECO:0008006" key="10">
    <source>
        <dbReference type="Google" id="ProtNLM"/>
    </source>
</evidence>
<proteinExistence type="inferred from homology"/>
<keyword evidence="5 7" id="KW-1133">Transmembrane helix</keyword>
<name>A0A2M8KY35_9BACT</name>
<organism evidence="8 9">
    <name type="scientific">Candidatus Ryanbacteria bacterium CG10_big_fil_rev_8_21_14_0_10_43_42</name>
    <dbReference type="NCBI Taxonomy" id="1974864"/>
    <lineage>
        <taxon>Bacteria</taxon>
        <taxon>Candidatus Ryaniibacteriota</taxon>
    </lineage>
</organism>
<feature type="transmembrane region" description="Helical" evidence="7">
    <location>
        <begin position="278"/>
        <end position="295"/>
    </location>
</feature>
<feature type="transmembrane region" description="Helical" evidence="7">
    <location>
        <begin position="92"/>
        <end position="113"/>
    </location>
</feature>
<accession>A0A2M8KY35</accession>
<gene>
    <name evidence="8" type="ORF">COU90_01080</name>
</gene>
<evidence type="ECO:0000256" key="3">
    <source>
        <dbReference type="ARBA" id="ARBA00022475"/>
    </source>
</evidence>
<evidence type="ECO:0000256" key="4">
    <source>
        <dbReference type="ARBA" id="ARBA00022692"/>
    </source>
</evidence>
<dbReference type="PANTHER" id="PTHR33452:SF1">
    <property type="entry name" value="INNER MEMBRANE PROTEIN YPHA-RELATED"/>
    <property type="match status" value="1"/>
</dbReference>
<feature type="transmembrane region" description="Helical" evidence="7">
    <location>
        <begin position="207"/>
        <end position="226"/>
    </location>
</feature>
<dbReference type="Proteomes" id="UP000229098">
    <property type="component" value="Unassembled WGS sequence"/>
</dbReference>
<comment type="caution">
    <text evidence="8">The sequence shown here is derived from an EMBL/GenBank/DDBJ whole genome shotgun (WGS) entry which is preliminary data.</text>
</comment>
<evidence type="ECO:0000256" key="6">
    <source>
        <dbReference type="ARBA" id="ARBA00023136"/>
    </source>
</evidence>
<keyword evidence="4 7" id="KW-0812">Transmembrane</keyword>
<feature type="transmembrane region" description="Helical" evidence="7">
    <location>
        <begin position="55"/>
        <end position="72"/>
    </location>
</feature>
<keyword evidence="6 7" id="KW-0472">Membrane</keyword>
<evidence type="ECO:0000313" key="8">
    <source>
        <dbReference type="EMBL" id="PJE64840.1"/>
    </source>
</evidence>
<protein>
    <recommendedName>
        <fullName evidence="10">DoxX family protein</fullName>
    </recommendedName>
</protein>
<dbReference type="AlphaFoldDB" id="A0A2M8KY35"/>
<evidence type="ECO:0000256" key="7">
    <source>
        <dbReference type="SAM" id="Phobius"/>
    </source>
</evidence>
<feature type="transmembrane region" description="Helical" evidence="7">
    <location>
        <begin position="133"/>
        <end position="158"/>
    </location>
</feature>
<evidence type="ECO:0000256" key="5">
    <source>
        <dbReference type="ARBA" id="ARBA00022989"/>
    </source>
</evidence>
<comment type="similarity">
    <text evidence="2">Belongs to the DoxX family.</text>
</comment>
<dbReference type="GO" id="GO:0005886">
    <property type="term" value="C:plasma membrane"/>
    <property type="evidence" value="ECO:0007669"/>
    <property type="project" value="UniProtKB-SubCell"/>
</dbReference>
<dbReference type="Pfam" id="PF07681">
    <property type="entry name" value="DoxX"/>
    <property type="match status" value="1"/>
</dbReference>
<reference evidence="9" key="1">
    <citation type="submission" date="2017-09" db="EMBL/GenBank/DDBJ databases">
        <title>Depth-based differentiation of microbial function through sediment-hosted aquifers and enrichment of novel symbionts in the deep terrestrial subsurface.</title>
        <authorList>
            <person name="Probst A.J."/>
            <person name="Ladd B."/>
            <person name="Jarett J.K."/>
            <person name="Geller-Mcgrath D.E."/>
            <person name="Sieber C.M.K."/>
            <person name="Emerson J.B."/>
            <person name="Anantharaman K."/>
            <person name="Thomas B.C."/>
            <person name="Malmstrom R."/>
            <person name="Stieglmeier M."/>
            <person name="Klingl A."/>
            <person name="Woyke T."/>
            <person name="Ryan C.M."/>
            <person name="Banfield J.F."/>
        </authorList>
    </citation>
    <scope>NUCLEOTIDE SEQUENCE [LARGE SCALE GENOMIC DNA]</scope>
</reference>
<evidence type="ECO:0000256" key="1">
    <source>
        <dbReference type="ARBA" id="ARBA00004651"/>
    </source>
</evidence>
<keyword evidence="3" id="KW-1003">Cell membrane</keyword>